<keyword evidence="2" id="KW-0862">Zinc</keyword>
<dbReference type="GO" id="GO:0008270">
    <property type="term" value="F:zinc ion binding"/>
    <property type="evidence" value="ECO:0007669"/>
    <property type="project" value="UniProtKB-KW"/>
</dbReference>
<dbReference type="RefSeq" id="WP_150097515.1">
    <property type="nucleotide sequence ID" value="NZ_VWPL01000015.1"/>
</dbReference>
<keyword evidence="2" id="KW-0863">Zinc-finger</keyword>
<dbReference type="InterPro" id="IPR019401">
    <property type="entry name" value="Znf_CHCC"/>
</dbReference>
<evidence type="ECO:0000313" key="2">
    <source>
        <dbReference type="EMBL" id="KAA5601101.1"/>
    </source>
</evidence>
<comment type="caution">
    <text evidence="2">The sequence shown here is derived from an EMBL/GenBank/DDBJ whole genome shotgun (WGS) entry which is preliminary data.</text>
</comment>
<dbReference type="Gene3D" id="2.60.260.40">
    <property type="entry name" value="q5lls5 like domains"/>
    <property type="match status" value="1"/>
</dbReference>
<reference evidence="2 3" key="1">
    <citation type="submission" date="2019-09" db="EMBL/GenBank/DDBJ databases">
        <title>Draft Whole-Genome sequence of Blastochloris sulfoviridis DSM 729.</title>
        <authorList>
            <person name="Meyer T.E."/>
            <person name="Kyndt J.A."/>
        </authorList>
    </citation>
    <scope>NUCLEOTIDE SEQUENCE [LARGE SCALE GENOMIC DNA]</scope>
    <source>
        <strain evidence="2 3">DSM 729</strain>
    </source>
</reference>
<dbReference type="AlphaFoldDB" id="A0A5M6HYV5"/>
<sequence>MAQHLVPHFHNGPGVPVIEVGAREFMCIGAPPPFDHPHVFLDMGGEREIVCPYCSTLYRLDPTLGPAEARPAECRWENAAQAA</sequence>
<accession>A0A5M6HYV5</accession>
<keyword evidence="2" id="KW-0479">Metal-binding</keyword>
<name>A0A5M6HYV5_9HYPH</name>
<evidence type="ECO:0000259" key="1">
    <source>
        <dbReference type="Pfam" id="PF10276"/>
    </source>
</evidence>
<dbReference type="Proteomes" id="UP000323886">
    <property type="component" value="Unassembled WGS sequence"/>
</dbReference>
<keyword evidence="3" id="KW-1185">Reference proteome</keyword>
<dbReference type="OrthoDB" id="9807344at2"/>
<gene>
    <name evidence="2" type="ORF">F1193_09835</name>
</gene>
<organism evidence="2 3">
    <name type="scientific">Blastochloris sulfoviridis</name>
    <dbReference type="NCBI Taxonomy" id="50712"/>
    <lineage>
        <taxon>Bacteria</taxon>
        <taxon>Pseudomonadati</taxon>
        <taxon>Pseudomonadota</taxon>
        <taxon>Alphaproteobacteria</taxon>
        <taxon>Hyphomicrobiales</taxon>
        <taxon>Blastochloridaceae</taxon>
        <taxon>Blastochloris</taxon>
    </lineage>
</organism>
<protein>
    <submittedName>
        <fullName evidence="2">Zinc-finger domain-containing protein</fullName>
    </submittedName>
</protein>
<dbReference type="EMBL" id="VWPL01000015">
    <property type="protein sequence ID" value="KAA5601101.1"/>
    <property type="molecule type" value="Genomic_DNA"/>
</dbReference>
<dbReference type="Pfam" id="PF10276">
    <property type="entry name" value="zf-CHCC"/>
    <property type="match status" value="1"/>
</dbReference>
<evidence type="ECO:0000313" key="3">
    <source>
        <dbReference type="Proteomes" id="UP000323886"/>
    </source>
</evidence>
<feature type="domain" description="Zinc finger CHCC-type" evidence="1">
    <location>
        <begin position="23"/>
        <end position="58"/>
    </location>
</feature>
<proteinExistence type="predicted"/>